<comment type="subunit">
    <text evidence="3 11">Homodimer.</text>
</comment>
<feature type="binding site" evidence="12">
    <location>
        <position position="130"/>
    </location>
    <ligand>
        <name>L-histidine</name>
        <dbReference type="ChEBI" id="CHEBI:57595"/>
    </ligand>
</feature>
<dbReference type="NCBIfam" id="TIGR00442">
    <property type="entry name" value="hisS"/>
    <property type="match status" value="1"/>
</dbReference>
<evidence type="ECO:0000256" key="1">
    <source>
        <dbReference type="ARBA" id="ARBA00004496"/>
    </source>
</evidence>
<dbReference type="GO" id="GO:0005737">
    <property type="term" value="C:cytoplasm"/>
    <property type="evidence" value="ECO:0007669"/>
    <property type="project" value="UniProtKB-SubCell"/>
</dbReference>
<comment type="similarity">
    <text evidence="2 11">Belongs to the class-II aminoacyl-tRNA synthetase family.</text>
</comment>
<keyword evidence="9 11" id="KW-0030">Aminoacyl-tRNA synthetase</keyword>
<keyword evidence="5 11" id="KW-0436">Ligase</keyword>
<dbReference type="AlphaFoldDB" id="A0A550J8S2"/>
<keyword evidence="6 11" id="KW-0547">Nucleotide-binding</keyword>
<feature type="domain" description="Aminoacyl-transfer RNA synthetases class-II family profile" evidence="13">
    <location>
        <begin position="1"/>
        <end position="324"/>
    </location>
</feature>
<dbReference type="InterPro" id="IPR006195">
    <property type="entry name" value="aa-tRNA-synth_II"/>
</dbReference>
<dbReference type="InterPro" id="IPR045864">
    <property type="entry name" value="aa-tRNA-synth_II/BPL/LPL"/>
</dbReference>
<keyword evidence="7 11" id="KW-0067">ATP-binding</keyword>
<evidence type="ECO:0000256" key="11">
    <source>
        <dbReference type="HAMAP-Rule" id="MF_00127"/>
    </source>
</evidence>
<evidence type="ECO:0000256" key="2">
    <source>
        <dbReference type="ARBA" id="ARBA00008226"/>
    </source>
</evidence>
<dbReference type="InterPro" id="IPR033656">
    <property type="entry name" value="HisRS_anticodon"/>
</dbReference>
<dbReference type="EC" id="6.1.1.21" evidence="11"/>
<dbReference type="GO" id="GO:0004821">
    <property type="term" value="F:histidine-tRNA ligase activity"/>
    <property type="evidence" value="ECO:0007669"/>
    <property type="project" value="UniProtKB-UniRule"/>
</dbReference>
<dbReference type="Pfam" id="PF13393">
    <property type="entry name" value="tRNA-synt_His"/>
    <property type="match status" value="1"/>
</dbReference>
<evidence type="ECO:0000256" key="10">
    <source>
        <dbReference type="ARBA" id="ARBA00047639"/>
    </source>
</evidence>
<dbReference type="PIRSF" id="PIRSF001549">
    <property type="entry name" value="His-tRNA_synth"/>
    <property type="match status" value="1"/>
</dbReference>
<name>A0A550J8S2_9BACT</name>
<evidence type="ECO:0000256" key="5">
    <source>
        <dbReference type="ARBA" id="ARBA00022598"/>
    </source>
</evidence>
<dbReference type="InterPro" id="IPR015807">
    <property type="entry name" value="His-tRNA-ligase"/>
</dbReference>
<dbReference type="PANTHER" id="PTHR43707:SF1">
    <property type="entry name" value="HISTIDINE--TRNA LIGASE, MITOCHONDRIAL-RELATED"/>
    <property type="match status" value="1"/>
</dbReference>
<protein>
    <recommendedName>
        <fullName evidence="11">Histidine--tRNA ligase</fullName>
        <ecNumber evidence="11">6.1.1.21</ecNumber>
    </recommendedName>
    <alternativeName>
        <fullName evidence="11">Histidyl-tRNA synthetase</fullName>
        <shortName evidence="11">HisRS</shortName>
    </alternativeName>
</protein>
<dbReference type="GO" id="GO:0006427">
    <property type="term" value="P:histidyl-tRNA aminoacylation"/>
    <property type="evidence" value="ECO:0007669"/>
    <property type="project" value="UniProtKB-UniRule"/>
</dbReference>
<evidence type="ECO:0000256" key="3">
    <source>
        <dbReference type="ARBA" id="ARBA00011738"/>
    </source>
</evidence>
<dbReference type="Proteomes" id="UP000317155">
    <property type="component" value="Unassembled WGS sequence"/>
</dbReference>
<dbReference type="InterPro" id="IPR004154">
    <property type="entry name" value="Anticodon-bd"/>
</dbReference>
<feature type="binding site" evidence="12">
    <location>
        <position position="257"/>
    </location>
    <ligand>
        <name>L-histidine</name>
        <dbReference type="ChEBI" id="CHEBI:57595"/>
    </ligand>
</feature>
<keyword evidence="15" id="KW-1185">Reference proteome</keyword>
<dbReference type="Pfam" id="PF03129">
    <property type="entry name" value="HGTP_anticodon"/>
    <property type="match status" value="1"/>
</dbReference>
<evidence type="ECO:0000256" key="9">
    <source>
        <dbReference type="ARBA" id="ARBA00023146"/>
    </source>
</evidence>
<feature type="binding site" evidence="12">
    <location>
        <position position="126"/>
    </location>
    <ligand>
        <name>L-histidine</name>
        <dbReference type="ChEBI" id="CHEBI:57595"/>
    </ligand>
</feature>
<keyword evidence="4 11" id="KW-0963">Cytoplasm</keyword>
<comment type="caution">
    <text evidence="14">The sequence shown here is derived from an EMBL/GenBank/DDBJ whole genome shotgun (WGS) entry which is preliminary data.</text>
</comment>
<organism evidence="14 15">
    <name type="scientific">Trichloromonas acetexigens</name>
    <dbReference type="NCBI Taxonomy" id="38815"/>
    <lineage>
        <taxon>Bacteria</taxon>
        <taxon>Pseudomonadati</taxon>
        <taxon>Thermodesulfobacteriota</taxon>
        <taxon>Desulfuromonadia</taxon>
        <taxon>Desulfuromonadales</taxon>
        <taxon>Trichloromonadaceae</taxon>
        <taxon>Trichloromonas</taxon>
    </lineage>
</organism>
<dbReference type="SUPFAM" id="SSF55681">
    <property type="entry name" value="Class II aaRS and biotin synthetases"/>
    <property type="match status" value="1"/>
</dbReference>
<dbReference type="CDD" id="cd00773">
    <property type="entry name" value="HisRS-like_core"/>
    <property type="match status" value="1"/>
</dbReference>
<dbReference type="OrthoDB" id="9800814at2"/>
<evidence type="ECO:0000256" key="8">
    <source>
        <dbReference type="ARBA" id="ARBA00022917"/>
    </source>
</evidence>
<dbReference type="InterPro" id="IPR004516">
    <property type="entry name" value="HisRS/HisZ"/>
</dbReference>
<dbReference type="FunFam" id="3.30.930.10:FF:000005">
    <property type="entry name" value="Histidine--tRNA ligase"/>
    <property type="match status" value="1"/>
</dbReference>
<dbReference type="GO" id="GO:0005524">
    <property type="term" value="F:ATP binding"/>
    <property type="evidence" value="ECO:0007669"/>
    <property type="project" value="UniProtKB-UniRule"/>
</dbReference>
<evidence type="ECO:0000313" key="15">
    <source>
        <dbReference type="Proteomes" id="UP000317155"/>
    </source>
</evidence>
<evidence type="ECO:0000256" key="6">
    <source>
        <dbReference type="ARBA" id="ARBA00022741"/>
    </source>
</evidence>
<comment type="catalytic activity">
    <reaction evidence="10 11">
        <text>tRNA(His) + L-histidine + ATP = L-histidyl-tRNA(His) + AMP + diphosphate + H(+)</text>
        <dbReference type="Rhea" id="RHEA:17313"/>
        <dbReference type="Rhea" id="RHEA-COMP:9665"/>
        <dbReference type="Rhea" id="RHEA-COMP:9689"/>
        <dbReference type="ChEBI" id="CHEBI:15378"/>
        <dbReference type="ChEBI" id="CHEBI:30616"/>
        <dbReference type="ChEBI" id="CHEBI:33019"/>
        <dbReference type="ChEBI" id="CHEBI:57595"/>
        <dbReference type="ChEBI" id="CHEBI:78442"/>
        <dbReference type="ChEBI" id="CHEBI:78527"/>
        <dbReference type="ChEBI" id="CHEBI:456215"/>
        <dbReference type="EC" id="6.1.1.21"/>
    </reaction>
</comment>
<sequence>MSITGIKGMNDILPGEVETWQFLEEQARRIFSLYGFSEIRVPVVEKTELFQRSIGETTDIVEKEMYTFRDKSDNSLTLRPEGTAPVMRAFIQNKLHTRDPIAKLYYMGPMFRYERPQKGRYRQFHQIGAEVIGVEDPKIDAQVLTMLAHYFEAVGITDVELQINSLGCPECRPGYRQALTAFLEDRLEALCEDCRRRYRTNPLRVVDCKVPGCKEATVGAPSVLDHLCGDCTEHFTRVQEHLREVGTAFSINARMVRGLDYYTKTTFEMVTGSLGSQNAVAAGGRYDGLIKDLGGPPLPGIGFAMGVERLALMKGEARIEAARPDLFLAALGEEASRYAFALMSRLQRRGLRTEMDYEGKSLKAQLRRADKLMAKRVLILGEDEMASRQGQLRTMETSTQESVPLDGIEEFLVVAAPPAP</sequence>
<dbReference type="InterPro" id="IPR041715">
    <property type="entry name" value="HisRS-like_core"/>
</dbReference>
<dbReference type="PROSITE" id="PS50862">
    <property type="entry name" value="AA_TRNA_LIGASE_II"/>
    <property type="match status" value="1"/>
</dbReference>
<dbReference type="Gene3D" id="3.40.50.800">
    <property type="entry name" value="Anticodon-binding domain"/>
    <property type="match status" value="1"/>
</dbReference>
<proteinExistence type="inferred from homology"/>
<dbReference type="HAMAP" id="MF_00127">
    <property type="entry name" value="His_tRNA_synth"/>
    <property type="match status" value="1"/>
</dbReference>
<evidence type="ECO:0000256" key="7">
    <source>
        <dbReference type="ARBA" id="ARBA00022840"/>
    </source>
</evidence>
<dbReference type="EMBL" id="VJVV01000010">
    <property type="protein sequence ID" value="TRO79523.1"/>
    <property type="molecule type" value="Genomic_DNA"/>
</dbReference>
<evidence type="ECO:0000256" key="4">
    <source>
        <dbReference type="ARBA" id="ARBA00022490"/>
    </source>
</evidence>
<feature type="binding site" evidence="12">
    <location>
        <begin position="261"/>
        <end position="262"/>
    </location>
    <ligand>
        <name>L-histidine</name>
        <dbReference type="ChEBI" id="CHEBI:57595"/>
    </ligand>
</feature>
<reference evidence="14 15" key="1">
    <citation type="submission" date="2019-07" db="EMBL/GenBank/DDBJ databases">
        <title>Insights of Desulfuromonas acetexigens electromicrobiology.</title>
        <authorList>
            <person name="Katuri K."/>
            <person name="Sapireddy V."/>
            <person name="Shaw D.R."/>
            <person name="Saikaly P."/>
        </authorList>
    </citation>
    <scope>NUCLEOTIDE SEQUENCE [LARGE SCALE GENOMIC DNA]</scope>
    <source>
        <strain evidence="14 15">2873</strain>
    </source>
</reference>
<dbReference type="PANTHER" id="PTHR43707">
    <property type="entry name" value="HISTIDYL-TRNA SYNTHETASE"/>
    <property type="match status" value="1"/>
</dbReference>
<dbReference type="InterPro" id="IPR036621">
    <property type="entry name" value="Anticodon-bd_dom_sf"/>
</dbReference>
<keyword evidence="8 11" id="KW-0648">Protein biosynthesis</keyword>
<comment type="subcellular location">
    <subcellularLocation>
        <location evidence="1 11">Cytoplasm</location>
    </subcellularLocation>
</comment>
<evidence type="ECO:0000256" key="12">
    <source>
        <dbReference type="PIRSR" id="PIRSR001549-1"/>
    </source>
</evidence>
<gene>
    <name evidence="11" type="primary">hisS</name>
    <name evidence="14" type="ORF">FL622_13355</name>
</gene>
<dbReference type="SUPFAM" id="SSF52954">
    <property type="entry name" value="Class II aaRS ABD-related"/>
    <property type="match status" value="1"/>
</dbReference>
<dbReference type="CDD" id="cd00859">
    <property type="entry name" value="HisRS_anticodon"/>
    <property type="match status" value="1"/>
</dbReference>
<dbReference type="Gene3D" id="3.30.930.10">
    <property type="entry name" value="Bira Bifunctional Protein, Domain 2"/>
    <property type="match status" value="1"/>
</dbReference>
<feature type="binding site" evidence="12">
    <location>
        <begin position="81"/>
        <end position="83"/>
    </location>
    <ligand>
        <name>L-histidine</name>
        <dbReference type="ChEBI" id="CHEBI:57595"/>
    </ligand>
</feature>
<feature type="binding site" evidence="12">
    <location>
        <position position="112"/>
    </location>
    <ligand>
        <name>L-histidine</name>
        <dbReference type="ChEBI" id="CHEBI:57595"/>
    </ligand>
</feature>
<evidence type="ECO:0000259" key="13">
    <source>
        <dbReference type="PROSITE" id="PS50862"/>
    </source>
</evidence>
<evidence type="ECO:0000313" key="14">
    <source>
        <dbReference type="EMBL" id="TRO79523.1"/>
    </source>
</evidence>
<accession>A0A550J8S2</accession>